<comment type="subcellular location">
    <subcellularLocation>
        <location evidence="5">Endoplasmic reticulum membrane</location>
        <topology evidence="5">Multi-pass membrane protein</topology>
    </subcellularLocation>
    <subcellularLocation>
        <location evidence="1">Membrane</location>
        <topology evidence="1">Multi-pass membrane protein</topology>
    </subcellularLocation>
</comment>
<feature type="domain" description="BAP29/BAP31 transmembrane" evidence="7">
    <location>
        <begin position="1"/>
        <end position="109"/>
    </location>
</feature>
<sequence>MPVPNKWRRSLLFVMARSKTVAFIFYWLRVVFAFVFLLFVDAVVRMQRTQTELETEPITDARMESQLHARKFYSQRNVYLTGFTLFLGLILSGTYHLILELLRREDELTNMQKRASDLSKQQATTGTKPDTQLLADLEKTRRELEAACEKANKYDNLKKQADNQHKEYMRLADKYNALESVAREGDLGPDAKKAA</sequence>
<comment type="caution">
    <text evidence="5">Lacks conserved residue(s) required for the propagation of feature annotation.</text>
</comment>
<evidence type="ECO:0000313" key="9">
    <source>
        <dbReference type="Proteomes" id="UP001150569"/>
    </source>
</evidence>
<keyword evidence="5" id="KW-0931">ER-Golgi transport</keyword>
<keyword evidence="5" id="KW-0256">Endoplasmic reticulum</keyword>
<evidence type="ECO:0000256" key="1">
    <source>
        <dbReference type="ARBA" id="ARBA00004141"/>
    </source>
</evidence>
<feature type="coiled-coil region" evidence="6">
    <location>
        <begin position="101"/>
        <end position="174"/>
    </location>
</feature>
<keyword evidence="5" id="KW-0813">Transport</keyword>
<dbReference type="PANTHER" id="PTHR12701">
    <property type="entry name" value="BCR-ASSOCIATED PROTEIN, BAP"/>
    <property type="match status" value="1"/>
</dbReference>
<dbReference type="InterPro" id="IPR040463">
    <property type="entry name" value="BAP29/BAP31_N"/>
</dbReference>
<dbReference type="GO" id="GO:0005789">
    <property type="term" value="C:endoplasmic reticulum membrane"/>
    <property type="evidence" value="ECO:0007669"/>
    <property type="project" value="UniProtKB-SubCell"/>
</dbReference>
<keyword evidence="4 5" id="KW-0472">Membrane</keyword>
<accession>A0A9W7ZQ04</accession>
<name>A0A9W7ZQ04_9FUNG</name>
<proteinExistence type="inferred from homology"/>
<reference evidence="8" key="1">
    <citation type="submission" date="2022-07" db="EMBL/GenBank/DDBJ databases">
        <title>Phylogenomic reconstructions and comparative analyses of Kickxellomycotina fungi.</title>
        <authorList>
            <person name="Reynolds N.K."/>
            <person name="Stajich J.E."/>
            <person name="Barry K."/>
            <person name="Grigoriev I.V."/>
            <person name="Crous P."/>
            <person name="Smith M.E."/>
        </authorList>
    </citation>
    <scope>NUCLEOTIDE SEQUENCE</scope>
    <source>
        <strain evidence="8">RSA 861</strain>
    </source>
</reference>
<dbReference type="GO" id="GO:0070973">
    <property type="term" value="P:protein localization to endoplasmic reticulum exit site"/>
    <property type="evidence" value="ECO:0007669"/>
    <property type="project" value="UniProtKB-UniRule"/>
</dbReference>
<dbReference type="EMBL" id="JANBPT010002036">
    <property type="protein sequence ID" value="KAJ1903997.1"/>
    <property type="molecule type" value="Genomic_DNA"/>
</dbReference>
<evidence type="ECO:0000256" key="2">
    <source>
        <dbReference type="ARBA" id="ARBA00022692"/>
    </source>
</evidence>
<evidence type="ECO:0000259" key="7">
    <source>
        <dbReference type="Pfam" id="PF05529"/>
    </source>
</evidence>
<evidence type="ECO:0000313" key="8">
    <source>
        <dbReference type="EMBL" id="KAJ1903997.1"/>
    </source>
</evidence>
<keyword evidence="3 5" id="KW-1133">Transmembrane helix</keyword>
<dbReference type="InterPro" id="IPR008417">
    <property type="entry name" value="BAP29/BAP31"/>
</dbReference>
<organism evidence="8 9">
    <name type="scientific">Tieghemiomyces parasiticus</name>
    <dbReference type="NCBI Taxonomy" id="78921"/>
    <lineage>
        <taxon>Eukaryota</taxon>
        <taxon>Fungi</taxon>
        <taxon>Fungi incertae sedis</taxon>
        <taxon>Zoopagomycota</taxon>
        <taxon>Kickxellomycotina</taxon>
        <taxon>Dimargaritomycetes</taxon>
        <taxon>Dimargaritales</taxon>
        <taxon>Dimargaritaceae</taxon>
        <taxon>Tieghemiomyces</taxon>
    </lineage>
</organism>
<keyword evidence="5" id="KW-0653">Protein transport</keyword>
<comment type="function">
    <text evidence="5">May play a role in anterograde transport of membrane proteins from the endoplasmic reticulum to the Golgi.</text>
</comment>
<feature type="transmembrane region" description="Helical" evidence="5">
    <location>
        <begin position="78"/>
        <end position="98"/>
    </location>
</feature>
<evidence type="ECO:0000256" key="6">
    <source>
        <dbReference type="SAM" id="Coils"/>
    </source>
</evidence>
<dbReference type="GO" id="GO:0006888">
    <property type="term" value="P:endoplasmic reticulum to Golgi vesicle-mediated transport"/>
    <property type="evidence" value="ECO:0007669"/>
    <property type="project" value="UniProtKB-UniRule"/>
</dbReference>
<comment type="similarity">
    <text evidence="5">Belongs to the BCAP29/BCAP31 family.</text>
</comment>
<evidence type="ECO:0000256" key="4">
    <source>
        <dbReference type="ARBA" id="ARBA00023136"/>
    </source>
</evidence>
<comment type="caution">
    <text evidence="8">The sequence shown here is derived from an EMBL/GenBank/DDBJ whole genome shotgun (WGS) entry which is preliminary data.</text>
</comment>
<keyword evidence="2 5" id="KW-0812">Transmembrane</keyword>
<gene>
    <name evidence="8" type="primary">YET3_2</name>
    <name evidence="8" type="ORF">IWQ60_012509</name>
</gene>
<dbReference type="Proteomes" id="UP001150569">
    <property type="component" value="Unassembled WGS sequence"/>
</dbReference>
<dbReference type="GO" id="GO:0006886">
    <property type="term" value="P:intracellular protein transport"/>
    <property type="evidence" value="ECO:0007669"/>
    <property type="project" value="UniProtKB-UniRule"/>
</dbReference>
<keyword evidence="6" id="KW-0175">Coiled coil</keyword>
<dbReference type="Pfam" id="PF05529">
    <property type="entry name" value="Bap31"/>
    <property type="match status" value="1"/>
</dbReference>
<dbReference type="OrthoDB" id="435607at2759"/>
<evidence type="ECO:0000256" key="3">
    <source>
        <dbReference type="ARBA" id="ARBA00022989"/>
    </source>
</evidence>
<dbReference type="AlphaFoldDB" id="A0A9W7ZQ04"/>
<protein>
    <recommendedName>
        <fullName evidence="5">Endoplasmic reticulum transmembrane protein</fullName>
    </recommendedName>
</protein>
<feature type="transmembrane region" description="Helical" evidence="5">
    <location>
        <begin position="20"/>
        <end position="40"/>
    </location>
</feature>
<dbReference type="PANTHER" id="PTHR12701:SF20">
    <property type="entry name" value="ENDOPLASMIC RETICULUM TRANSMEMBRANE PROTEIN"/>
    <property type="match status" value="1"/>
</dbReference>
<evidence type="ECO:0000256" key="5">
    <source>
        <dbReference type="RuleBase" id="RU367026"/>
    </source>
</evidence>
<keyword evidence="9" id="KW-1185">Reference proteome</keyword>